<evidence type="ECO:0000259" key="5">
    <source>
        <dbReference type="PROSITE" id="PS50931"/>
    </source>
</evidence>
<feature type="domain" description="HTH lysR-type" evidence="5">
    <location>
        <begin position="1"/>
        <end position="58"/>
    </location>
</feature>
<dbReference type="InterPro" id="IPR005119">
    <property type="entry name" value="LysR_subst-bd"/>
</dbReference>
<name>A0A1M6P9F9_REIAG</name>
<dbReference type="Gene3D" id="3.40.190.290">
    <property type="match status" value="1"/>
</dbReference>
<dbReference type="EMBL" id="FRAA01000002">
    <property type="protein sequence ID" value="SHK04579.1"/>
    <property type="molecule type" value="Genomic_DNA"/>
</dbReference>
<dbReference type="SUPFAM" id="SSF46785">
    <property type="entry name" value="Winged helix' DNA-binding domain"/>
    <property type="match status" value="1"/>
</dbReference>
<dbReference type="InterPro" id="IPR050950">
    <property type="entry name" value="HTH-type_LysR_regulators"/>
</dbReference>
<sequence>MELKHLRLIKTIADEGNIANSSQKLFLTQSALSHQLKEVEERLGFKIFSRKRNEWKLTEEGAELYQLATNVLTSIDEKLTHIKKIQQKTGGKVRVSCECYSFYRLFPLFLQDMSLVYPNIDIELVFDATHQPITKLLSLEIDLAIVTSPSSVQSLSCVEVMQDEVMMLMHKEHRLAEKSYIEAEDFADLHLLIHSYPLETVSVYEHFLKPNHVLPNKISDIPLTEVAIEMVHANMGVMCVPKWCLKSFDLPKDLIFKPISQNGLQRKLYIVVRNNDMTKDHFKDFVSTFDENINNDQSVL</sequence>
<dbReference type="Pfam" id="PF00126">
    <property type="entry name" value="HTH_1"/>
    <property type="match status" value="1"/>
</dbReference>
<dbReference type="PANTHER" id="PTHR30419">
    <property type="entry name" value="HTH-TYPE TRANSCRIPTIONAL REGULATOR YBHD"/>
    <property type="match status" value="1"/>
</dbReference>
<dbReference type="PANTHER" id="PTHR30419:SF30">
    <property type="entry name" value="LYSR FAMILY TRANSCRIPTIONAL REGULATOR"/>
    <property type="match status" value="1"/>
</dbReference>
<dbReference type="PROSITE" id="PS50931">
    <property type="entry name" value="HTH_LYSR"/>
    <property type="match status" value="1"/>
</dbReference>
<evidence type="ECO:0000313" key="6">
    <source>
        <dbReference type="EMBL" id="SHK04579.1"/>
    </source>
</evidence>
<comment type="similarity">
    <text evidence="1">Belongs to the LysR transcriptional regulatory family.</text>
</comment>
<keyword evidence="3" id="KW-0238">DNA-binding</keyword>
<dbReference type="InterPro" id="IPR036388">
    <property type="entry name" value="WH-like_DNA-bd_sf"/>
</dbReference>
<evidence type="ECO:0000256" key="2">
    <source>
        <dbReference type="ARBA" id="ARBA00023015"/>
    </source>
</evidence>
<organism evidence="6 7">
    <name type="scientific">Reichenbachiella agariperforans</name>
    <dbReference type="NCBI Taxonomy" id="156994"/>
    <lineage>
        <taxon>Bacteria</taxon>
        <taxon>Pseudomonadati</taxon>
        <taxon>Bacteroidota</taxon>
        <taxon>Cytophagia</taxon>
        <taxon>Cytophagales</taxon>
        <taxon>Reichenbachiellaceae</taxon>
        <taxon>Reichenbachiella</taxon>
    </lineage>
</organism>
<protein>
    <submittedName>
        <fullName evidence="6">LysR family transcriptional regulator, regulator for metE and metH</fullName>
    </submittedName>
</protein>
<dbReference type="InterPro" id="IPR000847">
    <property type="entry name" value="LysR_HTH_N"/>
</dbReference>
<dbReference type="Proteomes" id="UP000184474">
    <property type="component" value="Unassembled WGS sequence"/>
</dbReference>
<dbReference type="GO" id="GO:0005829">
    <property type="term" value="C:cytosol"/>
    <property type="evidence" value="ECO:0007669"/>
    <property type="project" value="TreeGrafter"/>
</dbReference>
<dbReference type="Gene3D" id="1.10.10.10">
    <property type="entry name" value="Winged helix-like DNA-binding domain superfamily/Winged helix DNA-binding domain"/>
    <property type="match status" value="1"/>
</dbReference>
<dbReference type="RefSeq" id="WP_073121717.1">
    <property type="nucleotide sequence ID" value="NZ_FRAA01000002.1"/>
</dbReference>
<dbReference type="SUPFAM" id="SSF53850">
    <property type="entry name" value="Periplasmic binding protein-like II"/>
    <property type="match status" value="1"/>
</dbReference>
<dbReference type="STRING" id="156994.SAMN04488028_102603"/>
<gene>
    <name evidence="6" type="ORF">SAMN04488028_102603</name>
</gene>
<keyword evidence="4" id="KW-0804">Transcription</keyword>
<evidence type="ECO:0000256" key="1">
    <source>
        <dbReference type="ARBA" id="ARBA00009437"/>
    </source>
</evidence>
<dbReference type="Pfam" id="PF03466">
    <property type="entry name" value="LysR_substrate"/>
    <property type="match status" value="1"/>
</dbReference>
<dbReference type="AlphaFoldDB" id="A0A1M6P9F9"/>
<dbReference type="GO" id="GO:0003700">
    <property type="term" value="F:DNA-binding transcription factor activity"/>
    <property type="evidence" value="ECO:0007669"/>
    <property type="project" value="InterPro"/>
</dbReference>
<dbReference type="GO" id="GO:0003677">
    <property type="term" value="F:DNA binding"/>
    <property type="evidence" value="ECO:0007669"/>
    <property type="project" value="UniProtKB-KW"/>
</dbReference>
<proteinExistence type="inferred from homology"/>
<reference evidence="7" key="1">
    <citation type="submission" date="2016-11" db="EMBL/GenBank/DDBJ databases">
        <authorList>
            <person name="Varghese N."/>
            <person name="Submissions S."/>
        </authorList>
    </citation>
    <scope>NUCLEOTIDE SEQUENCE [LARGE SCALE GENOMIC DNA]</scope>
    <source>
        <strain evidence="7">DSM 26134</strain>
    </source>
</reference>
<evidence type="ECO:0000256" key="4">
    <source>
        <dbReference type="ARBA" id="ARBA00023163"/>
    </source>
</evidence>
<keyword evidence="2" id="KW-0805">Transcription regulation</keyword>
<evidence type="ECO:0000313" key="7">
    <source>
        <dbReference type="Proteomes" id="UP000184474"/>
    </source>
</evidence>
<keyword evidence="7" id="KW-1185">Reference proteome</keyword>
<dbReference type="InterPro" id="IPR036390">
    <property type="entry name" value="WH_DNA-bd_sf"/>
</dbReference>
<accession>A0A1M6P9F9</accession>
<evidence type="ECO:0000256" key="3">
    <source>
        <dbReference type="ARBA" id="ARBA00023125"/>
    </source>
</evidence>